<dbReference type="AlphaFoldDB" id="A0A1B0A0R0"/>
<proteinExistence type="predicted"/>
<organism evidence="2 3">
    <name type="scientific">Glossina pallidipes</name>
    <name type="common">Tsetse fly</name>
    <dbReference type="NCBI Taxonomy" id="7398"/>
    <lineage>
        <taxon>Eukaryota</taxon>
        <taxon>Metazoa</taxon>
        <taxon>Ecdysozoa</taxon>
        <taxon>Arthropoda</taxon>
        <taxon>Hexapoda</taxon>
        <taxon>Insecta</taxon>
        <taxon>Pterygota</taxon>
        <taxon>Neoptera</taxon>
        <taxon>Endopterygota</taxon>
        <taxon>Diptera</taxon>
        <taxon>Brachycera</taxon>
        <taxon>Muscomorpha</taxon>
        <taxon>Hippoboscoidea</taxon>
        <taxon>Glossinidae</taxon>
        <taxon>Glossina</taxon>
    </lineage>
</organism>
<keyword evidence="3" id="KW-1185">Reference proteome</keyword>
<name>A0A1B0A0R0_GLOPL</name>
<feature type="region of interest" description="Disordered" evidence="1">
    <location>
        <begin position="66"/>
        <end position="107"/>
    </location>
</feature>
<evidence type="ECO:0000256" key="1">
    <source>
        <dbReference type="SAM" id="MobiDB-lite"/>
    </source>
</evidence>
<evidence type="ECO:0000313" key="3">
    <source>
        <dbReference type="Proteomes" id="UP000092445"/>
    </source>
</evidence>
<reference evidence="3" key="1">
    <citation type="submission" date="2014-03" db="EMBL/GenBank/DDBJ databases">
        <authorList>
            <person name="Aksoy S."/>
            <person name="Warren W."/>
            <person name="Wilson R.K."/>
        </authorList>
    </citation>
    <scope>NUCLEOTIDE SEQUENCE [LARGE SCALE GENOMIC DNA]</scope>
    <source>
        <strain evidence="3">IAEA</strain>
    </source>
</reference>
<accession>A0A1B0A0R0</accession>
<reference evidence="2" key="2">
    <citation type="submission" date="2020-05" db="UniProtKB">
        <authorList>
            <consortium name="EnsemblMetazoa"/>
        </authorList>
    </citation>
    <scope>IDENTIFICATION</scope>
    <source>
        <strain evidence="2">IAEA</strain>
    </source>
</reference>
<evidence type="ECO:0000313" key="2">
    <source>
        <dbReference type="EnsemblMetazoa" id="GPAI030888-PA"/>
    </source>
</evidence>
<protein>
    <submittedName>
        <fullName evidence="2">Uncharacterized protein</fullName>
    </submittedName>
</protein>
<dbReference type="VEuPathDB" id="VectorBase:GPAI030888"/>
<sequence>MRPVRNSARSHHVDTCCYNKKLKHSPFVNACLTSHFNHRKPTTQGMQPGKLNTPFLLKLTDHIVGNNDNNSGSNGMSTNNSVMFNKSKSNNSGKQKRQCSNGYVEAY</sequence>
<dbReference type="EnsemblMetazoa" id="GPAI030888-RA">
    <property type="protein sequence ID" value="GPAI030888-PA"/>
    <property type="gene ID" value="GPAI030888"/>
</dbReference>
<feature type="compositionally biased region" description="Low complexity" evidence="1">
    <location>
        <begin position="66"/>
        <end position="93"/>
    </location>
</feature>
<dbReference type="Proteomes" id="UP000092445">
    <property type="component" value="Unassembled WGS sequence"/>
</dbReference>